<dbReference type="Gramene" id="KQK22317">
    <property type="protein sequence ID" value="KQK22317"/>
    <property type="gene ID" value="BRADI_1g66455v3"/>
</dbReference>
<reference evidence="1 2" key="1">
    <citation type="journal article" date="2010" name="Nature">
        <title>Genome sequencing and analysis of the model grass Brachypodium distachyon.</title>
        <authorList>
            <consortium name="International Brachypodium Initiative"/>
        </authorList>
    </citation>
    <scope>NUCLEOTIDE SEQUENCE [LARGE SCALE GENOMIC DNA]</scope>
    <source>
        <strain evidence="1 2">Bd21</strain>
    </source>
</reference>
<dbReference type="AlphaFoldDB" id="A0A0Q3HI71"/>
<keyword evidence="3" id="KW-1185">Reference proteome</keyword>
<dbReference type="STRING" id="15368.A0A0Q3HI71"/>
<name>A0A0Q3HI71_BRADI</name>
<protein>
    <submittedName>
        <fullName evidence="1 2">Uncharacterized protein</fullName>
    </submittedName>
</protein>
<gene>
    <name evidence="1" type="ORF">BRADI_1g66455v3</name>
</gene>
<proteinExistence type="predicted"/>
<dbReference type="Pfam" id="PF23733">
    <property type="entry name" value="GRXCR1-2_C"/>
    <property type="match status" value="1"/>
</dbReference>
<dbReference type="InParanoid" id="A0A0Q3HI71"/>
<sequence length="100" mass="10609">MSMDRGLREKLWAAAGEKAVVPPRLFDSCLLSLLQLPCSSAVAAGSRKTRTKTKMGKCEACGGVGFVVCGECDGSRKVFHDGPGRCGGCYENGQEDKHLS</sequence>
<dbReference type="EMBL" id="CM000880">
    <property type="protein sequence ID" value="KQK22317.1"/>
    <property type="molecule type" value="Genomic_DNA"/>
</dbReference>
<reference evidence="1" key="2">
    <citation type="submission" date="2017-06" db="EMBL/GenBank/DDBJ databases">
        <title>WGS assembly of Brachypodium distachyon.</title>
        <authorList>
            <consortium name="The International Brachypodium Initiative"/>
            <person name="Lucas S."/>
            <person name="Harmon-Smith M."/>
            <person name="Lail K."/>
            <person name="Tice H."/>
            <person name="Grimwood J."/>
            <person name="Bruce D."/>
            <person name="Barry K."/>
            <person name="Shu S."/>
            <person name="Lindquist E."/>
            <person name="Wang M."/>
            <person name="Pitluck S."/>
            <person name="Vogel J.P."/>
            <person name="Garvin D.F."/>
            <person name="Mockler T.C."/>
            <person name="Schmutz J."/>
            <person name="Rokhsar D."/>
            <person name="Bevan M.W."/>
        </authorList>
    </citation>
    <scope>NUCLEOTIDE SEQUENCE</scope>
    <source>
        <strain evidence="1">Bd21</strain>
    </source>
</reference>
<organism evidence="1">
    <name type="scientific">Brachypodium distachyon</name>
    <name type="common">Purple false brome</name>
    <name type="synonym">Trachynia distachya</name>
    <dbReference type="NCBI Taxonomy" id="15368"/>
    <lineage>
        <taxon>Eukaryota</taxon>
        <taxon>Viridiplantae</taxon>
        <taxon>Streptophyta</taxon>
        <taxon>Embryophyta</taxon>
        <taxon>Tracheophyta</taxon>
        <taxon>Spermatophyta</taxon>
        <taxon>Magnoliopsida</taxon>
        <taxon>Liliopsida</taxon>
        <taxon>Poales</taxon>
        <taxon>Poaceae</taxon>
        <taxon>BOP clade</taxon>
        <taxon>Pooideae</taxon>
        <taxon>Stipodae</taxon>
        <taxon>Brachypodieae</taxon>
        <taxon>Brachypodium</taxon>
    </lineage>
</organism>
<dbReference type="EnsemblPlants" id="KQK22317">
    <property type="protein sequence ID" value="KQK22317"/>
    <property type="gene ID" value="BRADI_1g66455v3"/>
</dbReference>
<evidence type="ECO:0000313" key="3">
    <source>
        <dbReference type="Proteomes" id="UP000008810"/>
    </source>
</evidence>
<accession>A0A0Q3HI71</accession>
<evidence type="ECO:0000313" key="2">
    <source>
        <dbReference type="EnsemblPlants" id="KQK22317"/>
    </source>
</evidence>
<reference evidence="2" key="3">
    <citation type="submission" date="2018-08" db="UniProtKB">
        <authorList>
            <consortium name="EnsemblPlants"/>
        </authorList>
    </citation>
    <scope>IDENTIFICATION</scope>
    <source>
        <strain evidence="2">cv. Bd21</strain>
    </source>
</reference>
<evidence type="ECO:0000313" key="1">
    <source>
        <dbReference type="EMBL" id="KQK22317.1"/>
    </source>
</evidence>
<dbReference type="Proteomes" id="UP000008810">
    <property type="component" value="Chromosome 1"/>
</dbReference>